<evidence type="ECO:0000313" key="2">
    <source>
        <dbReference type="EMBL" id="OUT23898.1"/>
    </source>
</evidence>
<dbReference type="EMBL" id="JQFK01000002">
    <property type="protein sequence ID" value="KGK40538.1"/>
    <property type="molecule type" value="Genomic_DNA"/>
</dbReference>
<dbReference type="Proteomes" id="UP000029867">
    <property type="component" value="Unassembled WGS sequence"/>
</dbReference>
<dbReference type="HOGENOM" id="CLU_2236976_0_0_1"/>
<dbReference type="EMBL" id="NHMM01000001">
    <property type="protein sequence ID" value="OUT23898.1"/>
    <property type="molecule type" value="Genomic_DNA"/>
</dbReference>
<sequence>MRSNFLPFRVWGTLVSSFADVRWPTNMLRRDPTTIRLTTDDLKDVTPARKGTVEDGLDMDQGQVIHELDIETSFGSYDGNKNDTNAATLDNNDKFLLSSLNDTKR</sequence>
<reference evidence="3" key="1">
    <citation type="journal article" date="2014" name="Microb. Cell Fact.">
        <title>Exploiting Issatchenkia orientalis SD108 for succinic acid production.</title>
        <authorList>
            <person name="Xiao H."/>
            <person name="Shao Z."/>
            <person name="Jiang Y."/>
            <person name="Dole S."/>
            <person name="Zhao H."/>
        </authorList>
    </citation>
    <scope>NUCLEOTIDE SEQUENCE [LARGE SCALE GENOMIC DNA]</scope>
    <source>
        <strain evidence="3">SD108</strain>
    </source>
</reference>
<reference evidence="2 4" key="3">
    <citation type="submission" date="2017-05" db="EMBL/GenBank/DDBJ databases">
        <title>The Genome Sequence of Candida krusei Ckrusei653.</title>
        <authorList>
            <person name="Cuomo C."/>
            <person name="Forche A."/>
            <person name="Young S."/>
            <person name="Abouelleil A."/>
            <person name="Cao P."/>
            <person name="Chapman S."/>
            <person name="Cusick C."/>
            <person name="Shea T."/>
            <person name="Nusbaum C."/>
            <person name="Birren B."/>
        </authorList>
    </citation>
    <scope>NUCLEOTIDE SEQUENCE [LARGE SCALE GENOMIC DNA]</scope>
    <source>
        <strain evidence="2 4">Ckrusei653</strain>
    </source>
</reference>
<gene>
    <name evidence="2" type="ORF">CAS74_000272</name>
    <name evidence="1" type="ORF">JL09_g446</name>
</gene>
<name>A0A099P655_PICKU</name>
<evidence type="ECO:0000313" key="1">
    <source>
        <dbReference type="EMBL" id="KGK40538.1"/>
    </source>
</evidence>
<reference evidence="1" key="2">
    <citation type="submission" date="2014-08" db="EMBL/GenBank/DDBJ databases">
        <title>Exploiting Issatchenkia orientalis SD108 for Succinic Acid Production.</title>
        <authorList>
            <person name="Xiao H."/>
            <person name="Shao Z."/>
            <person name="Jiang Y."/>
            <person name="Dole S."/>
            <person name="Zhao H."/>
        </authorList>
    </citation>
    <scope>NUCLEOTIDE SEQUENCE [LARGE SCALE GENOMIC DNA]</scope>
    <source>
        <strain evidence="1">SD108</strain>
    </source>
</reference>
<protein>
    <submittedName>
        <fullName evidence="1">Uncharacterized protein</fullName>
    </submittedName>
</protein>
<organism evidence="1 3">
    <name type="scientific">Pichia kudriavzevii</name>
    <name type="common">Yeast</name>
    <name type="synonym">Issatchenkia orientalis</name>
    <dbReference type="NCBI Taxonomy" id="4909"/>
    <lineage>
        <taxon>Eukaryota</taxon>
        <taxon>Fungi</taxon>
        <taxon>Dikarya</taxon>
        <taxon>Ascomycota</taxon>
        <taxon>Saccharomycotina</taxon>
        <taxon>Pichiomycetes</taxon>
        <taxon>Pichiales</taxon>
        <taxon>Pichiaceae</taxon>
        <taxon>Pichia</taxon>
    </lineage>
</organism>
<dbReference type="Proteomes" id="UP000195871">
    <property type="component" value="Unassembled WGS sequence"/>
</dbReference>
<evidence type="ECO:0000313" key="4">
    <source>
        <dbReference type="Proteomes" id="UP000195871"/>
    </source>
</evidence>
<accession>A0A099P655</accession>
<comment type="caution">
    <text evidence="1">The sequence shown here is derived from an EMBL/GenBank/DDBJ whole genome shotgun (WGS) entry which is preliminary data.</text>
</comment>
<proteinExistence type="predicted"/>
<evidence type="ECO:0000313" key="3">
    <source>
        <dbReference type="Proteomes" id="UP000029867"/>
    </source>
</evidence>
<dbReference type="AlphaFoldDB" id="A0A099P655"/>